<evidence type="ECO:0000256" key="7">
    <source>
        <dbReference type="ARBA" id="ARBA00023136"/>
    </source>
</evidence>
<feature type="transmembrane region" description="Helical" evidence="8">
    <location>
        <begin position="97"/>
        <end position="117"/>
    </location>
</feature>
<evidence type="ECO:0000256" key="2">
    <source>
        <dbReference type="ARBA" id="ARBA00022475"/>
    </source>
</evidence>
<keyword evidence="2" id="KW-1003">Cell membrane</keyword>
<evidence type="ECO:0000256" key="1">
    <source>
        <dbReference type="ARBA" id="ARBA00004651"/>
    </source>
</evidence>
<accession>A0A1Z4JLU7</accession>
<dbReference type="NCBIfam" id="TIGR04178">
    <property type="entry name" value="exo_archaeo"/>
    <property type="match status" value="1"/>
</dbReference>
<reference evidence="9 10" key="1">
    <citation type="submission" date="2017-06" db="EMBL/GenBank/DDBJ databases">
        <title>Genome sequencing of cyanobaciteial culture collection at National Institute for Environmental Studies (NIES).</title>
        <authorList>
            <person name="Hirose Y."/>
            <person name="Shimura Y."/>
            <person name="Fujisawa T."/>
            <person name="Nakamura Y."/>
            <person name="Kawachi M."/>
        </authorList>
    </citation>
    <scope>NUCLEOTIDE SEQUENCE [LARGE SCALE GENOMIC DNA]</scope>
    <source>
        <strain evidence="9 10">NIES-2135</strain>
    </source>
</reference>
<organism evidence="9 10">
    <name type="scientific">Leptolyngbya boryana NIES-2135</name>
    <dbReference type="NCBI Taxonomy" id="1973484"/>
    <lineage>
        <taxon>Bacteria</taxon>
        <taxon>Bacillati</taxon>
        <taxon>Cyanobacteriota</taxon>
        <taxon>Cyanophyceae</taxon>
        <taxon>Leptolyngbyales</taxon>
        <taxon>Leptolyngbyaceae</taxon>
        <taxon>Leptolyngbya group</taxon>
        <taxon>Leptolyngbya</taxon>
    </lineage>
</organism>
<keyword evidence="6 8" id="KW-1133">Transmembrane helix</keyword>
<keyword evidence="5" id="KW-0378">Hydrolase</keyword>
<feature type="transmembrane region" description="Helical" evidence="8">
    <location>
        <begin position="21"/>
        <end position="39"/>
    </location>
</feature>
<evidence type="ECO:0000313" key="10">
    <source>
        <dbReference type="Proteomes" id="UP000217895"/>
    </source>
</evidence>
<protein>
    <recommendedName>
        <fullName evidence="11">Eight transmembrane protein EpsH</fullName>
    </recommendedName>
</protein>
<dbReference type="Proteomes" id="UP000217895">
    <property type="component" value="Chromosome"/>
</dbReference>
<keyword evidence="3" id="KW-0645">Protease</keyword>
<dbReference type="GO" id="GO:0005886">
    <property type="term" value="C:plasma membrane"/>
    <property type="evidence" value="ECO:0007669"/>
    <property type="project" value="UniProtKB-SubCell"/>
</dbReference>
<evidence type="ECO:0000256" key="6">
    <source>
        <dbReference type="ARBA" id="ARBA00022989"/>
    </source>
</evidence>
<proteinExistence type="predicted"/>
<comment type="subcellular location">
    <subcellularLocation>
        <location evidence="1">Cell membrane</location>
        <topology evidence="1">Multi-pass membrane protein</topology>
    </subcellularLocation>
</comment>
<dbReference type="AlphaFoldDB" id="A0A1Z4JLU7"/>
<dbReference type="GO" id="GO:0006508">
    <property type="term" value="P:proteolysis"/>
    <property type="evidence" value="ECO:0007669"/>
    <property type="project" value="UniProtKB-KW"/>
</dbReference>
<keyword evidence="10" id="KW-1185">Reference proteome</keyword>
<feature type="transmembrane region" description="Helical" evidence="8">
    <location>
        <begin position="261"/>
        <end position="280"/>
    </location>
</feature>
<keyword evidence="4 8" id="KW-0812">Transmembrane</keyword>
<dbReference type="GO" id="GO:0008233">
    <property type="term" value="F:peptidase activity"/>
    <property type="evidence" value="ECO:0007669"/>
    <property type="project" value="UniProtKB-KW"/>
</dbReference>
<dbReference type="NCBIfam" id="TIGR03763">
    <property type="entry name" value="cyanoexo_CrtA"/>
    <property type="match status" value="1"/>
</dbReference>
<dbReference type="InterPro" id="IPR022505">
    <property type="entry name" value="Exosortase_cyanobac"/>
</dbReference>
<evidence type="ECO:0000256" key="5">
    <source>
        <dbReference type="ARBA" id="ARBA00022801"/>
    </source>
</evidence>
<feature type="transmembrane region" description="Helical" evidence="8">
    <location>
        <begin position="45"/>
        <end position="61"/>
    </location>
</feature>
<gene>
    <name evidence="9" type="ORF">NIES2135_44780</name>
</gene>
<evidence type="ECO:0000256" key="4">
    <source>
        <dbReference type="ARBA" id="ARBA00022692"/>
    </source>
</evidence>
<dbReference type="Pfam" id="PF09721">
    <property type="entry name" value="Exosortase_EpsH"/>
    <property type="match status" value="1"/>
</dbReference>
<evidence type="ECO:0000256" key="8">
    <source>
        <dbReference type="SAM" id="Phobius"/>
    </source>
</evidence>
<dbReference type="InterPro" id="IPR026392">
    <property type="entry name" value="Exo/Archaeosortase_dom"/>
</dbReference>
<evidence type="ECO:0000313" key="9">
    <source>
        <dbReference type="EMBL" id="BAY57608.1"/>
    </source>
</evidence>
<dbReference type="EMBL" id="AP018203">
    <property type="protein sequence ID" value="BAY57608.1"/>
    <property type="molecule type" value="Genomic_DNA"/>
</dbReference>
<evidence type="ECO:0008006" key="11">
    <source>
        <dbReference type="Google" id="ProtNLM"/>
    </source>
</evidence>
<feature type="transmembrane region" description="Helical" evidence="8">
    <location>
        <begin position="73"/>
        <end position="91"/>
    </location>
</feature>
<keyword evidence="7 8" id="KW-0472">Membrane</keyword>
<feature type="transmembrane region" description="Helical" evidence="8">
    <location>
        <begin position="220"/>
        <end position="241"/>
    </location>
</feature>
<dbReference type="InterPro" id="IPR019127">
    <property type="entry name" value="Exosortase"/>
</dbReference>
<evidence type="ECO:0000256" key="3">
    <source>
        <dbReference type="ARBA" id="ARBA00022670"/>
    </source>
</evidence>
<name>A0A1Z4JLU7_LEPBY</name>
<sequence>MYFLRYRLKLIQMLSDVKAEFAGVAIALISLHLLMYWRFTGNLNYVSIELIGWSAVFYRLWQRRDRIVLRRERGAQLFGWFLIALLLVRGWNLTSASGSILGLNSLLIGIAMAAIAVGFQQFKHYQREFWMVAMIALPLEQALTLVDRLINSSLLTAKYSFTLMWYCGFLVERQGTLLSLPTGTVNVYPGCSGLEAILVSLKVAFFFLMVYPTRHREKFWVLAIAILSAFIVNGFRIMLLAHLVASHNTAGFDYWHGSQGAQFFSMISMFIFSGYCQSLIEQPKPEISHSEKSLEHSSR</sequence>